<dbReference type="AlphaFoldDB" id="A0A2W7NCD0"/>
<sequence>MSKKIVHISDQARQAKYRQIINSILESVQRGSLKRGDKLPSINDIAHEFSLSRDTVMLAFSELKARGVVAAMPGIGYYIESTNVNVDQKIFLLFDEFNAFKETLYNSFIHALPDTAQVDLYFHHFNHRVFQSLIRDHASRYTSFVILPGNLTSIGHILKELPADKVYLIDQLTPELGTSYPAVYQDFEDDIYQCLLSGLSLLLKYNHFVLAYPGGKEPIGFVDGFVRFCNDHQLSREVISSFDNRDVKPGEVYILPNDLDLVQVIKNAHRNRLRIGEDFGIISINDVPLKEVIAGGVTTISTDFKKMGESIAKMVTEFGRGRVRNPSSMIVRSTL</sequence>
<organism evidence="5 6">
    <name type="scientific">Breznakibacter xylanolyticus</name>
    <dbReference type="NCBI Taxonomy" id="990"/>
    <lineage>
        <taxon>Bacteria</taxon>
        <taxon>Pseudomonadati</taxon>
        <taxon>Bacteroidota</taxon>
        <taxon>Bacteroidia</taxon>
        <taxon>Marinilabiliales</taxon>
        <taxon>Marinilabiliaceae</taxon>
        <taxon>Breznakibacter</taxon>
    </lineage>
</organism>
<keyword evidence="2" id="KW-0238">DNA-binding</keyword>
<evidence type="ECO:0000313" key="6">
    <source>
        <dbReference type="Proteomes" id="UP000249239"/>
    </source>
</evidence>
<keyword evidence="1" id="KW-0805">Transcription regulation</keyword>
<dbReference type="Gene3D" id="1.10.10.10">
    <property type="entry name" value="Winged helix-like DNA-binding domain superfamily/Winged helix DNA-binding domain"/>
    <property type="match status" value="1"/>
</dbReference>
<dbReference type="CDD" id="cd07377">
    <property type="entry name" value="WHTH_GntR"/>
    <property type="match status" value="1"/>
</dbReference>
<dbReference type="SMART" id="SM00345">
    <property type="entry name" value="HTH_GNTR"/>
    <property type="match status" value="1"/>
</dbReference>
<dbReference type="InterPro" id="IPR036390">
    <property type="entry name" value="WH_DNA-bd_sf"/>
</dbReference>
<feature type="domain" description="HTH gntR-type" evidence="4">
    <location>
        <begin position="14"/>
        <end position="82"/>
    </location>
</feature>
<keyword evidence="6" id="KW-1185">Reference proteome</keyword>
<dbReference type="OrthoDB" id="742238at2"/>
<reference evidence="5 6" key="1">
    <citation type="submission" date="2018-06" db="EMBL/GenBank/DDBJ databases">
        <title>Genomic Encyclopedia of Archaeal and Bacterial Type Strains, Phase II (KMG-II): from individual species to whole genera.</title>
        <authorList>
            <person name="Goeker M."/>
        </authorList>
    </citation>
    <scope>NUCLEOTIDE SEQUENCE [LARGE SCALE GENOMIC DNA]</scope>
    <source>
        <strain evidence="5 6">DSM 6779</strain>
    </source>
</reference>
<proteinExistence type="predicted"/>
<dbReference type="InterPro" id="IPR028082">
    <property type="entry name" value="Peripla_BP_I"/>
</dbReference>
<dbReference type="InterPro" id="IPR036388">
    <property type="entry name" value="WH-like_DNA-bd_sf"/>
</dbReference>
<name>A0A2W7NCD0_9BACT</name>
<evidence type="ECO:0000259" key="4">
    <source>
        <dbReference type="PROSITE" id="PS50949"/>
    </source>
</evidence>
<dbReference type="RefSeq" id="WP_111446262.1">
    <property type="nucleotide sequence ID" value="NZ_QKZK01000020.1"/>
</dbReference>
<gene>
    <name evidence="5" type="ORF">LX69_02407</name>
</gene>
<dbReference type="SUPFAM" id="SSF46785">
    <property type="entry name" value="Winged helix' DNA-binding domain"/>
    <property type="match status" value="1"/>
</dbReference>
<dbReference type="EMBL" id="QKZK01000020">
    <property type="protein sequence ID" value="PZX14394.1"/>
    <property type="molecule type" value="Genomic_DNA"/>
</dbReference>
<dbReference type="PANTHER" id="PTHR38445:SF10">
    <property type="entry name" value="GNTR-FAMILY TRANSCRIPTIONAL REGULATOR"/>
    <property type="match status" value="1"/>
</dbReference>
<accession>A0A2W7NCD0</accession>
<dbReference type="Pfam" id="PF00392">
    <property type="entry name" value="GntR"/>
    <property type="match status" value="1"/>
</dbReference>
<dbReference type="Pfam" id="PF13377">
    <property type="entry name" value="Peripla_BP_3"/>
    <property type="match status" value="1"/>
</dbReference>
<evidence type="ECO:0000256" key="2">
    <source>
        <dbReference type="ARBA" id="ARBA00023125"/>
    </source>
</evidence>
<dbReference type="InterPro" id="IPR046335">
    <property type="entry name" value="LacI/GalR-like_sensor"/>
</dbReference>
<dbReference type="SUPFAM" id="SSF53822">
    <property type="entry name" value="Periplasmic binding protein-like I"/>
    <property type="match status" value="1"/>
</dbReference>
<dbReference type="Gene3D" id="3.40.50.2300">
    <property type="match status" value="2"/>
</dbReference>
<evidence type="ECO:0000313" key="5">
    <source>
        <dbReference type="EMBL" id="PZX14394.1"/>
    </source>
</evidence>
<protein>
    <submittedName>
        <fullName evidence="5">Substrate-binding family protein</fullName>
    </submittedName>
</protein>
<evidence type="ECO:0000256" key="1">
    <source>
        <dbReference type="ARBA" id="ARBA00023015"/>
    </source>
</evidence>
<dbReference type="InterPro" id="IPR000524">
    <property type="entry name" value="Tscrpt_reg_HTH_GntR"/>
</dbReference>
<dbReference type="PROSITE" id="PS50949">
    <property type="entry name" value="HTH_GNTR"/>
    <property type="match status" value="1"/>
</dbReference>
<dbReference type="GO" id="GO:0003700">
    <property type="term" value="F:DNA-binding transcription factor activity"/>
    <property type="evidence" value="ECO:0007669"/>
    <property type="project" value="InterPro"/>
</dbReference>
<comment type="caution">
    <text evidence="5">The sequence shown here is derived from an EMBL/GenBank/DDBJ whole genome shotgun (WGS) entry which is preliminary data.</text>
</comment>
<keyword evidence="3" id="KW-0804">Transcription</keyword>
<dbReference type="Proteomes" id="UP000249239">
    <property type="component" value="Unassembled WGS sequence"/>
</dbReference>
<dbReference type="GO" id="GO:0003677">
    <property type="term" value="F:DNA binding"/>
    <property type="evidence" value="ECO:0007669"/>
    <property type="project" value="UniProtKB-KW"/>
</dbReference>
<evidence type="ECO:0000256" key="3">
    <source>
        <dbReference type="ARBA" id="ARBA00023163"/>
    </source>
</evidence>
<dbReference type="PANTHER" id="PTHR38445">
    <property type="entry name" value="HTH-TYPE TRANSCRIPTIONAL REPRESSOR YTRA"/>
    <property type="match status" value="1"/>
</dbReference>